<dbReference type="AlphaFoldDB" id="A0A922HQR9"/>
<reference evidence="1" key="1">
    <citation type="submission" date="2013-05" db="EMBL/GenBank/DDBJ databases">
        <authorList>
            <person name="Yim A.K.Y."/>
            <person name="Chan T.F."/>
            <person name="Ji K.M."/>
            <person name="Liu X.Y."/>
            <person name="Zhou J.W."/>
            <person name="Li R.Q."/>
            <person name="Yang K.Y."/>
            <person name="Li J."/>
            <person name="Li M."/>
            <person name="Law P.T.W."/>
            <person name="Wu Y.L."/>
            <person name="Cai Z.L."/>
            <person name="Qin H."/>
            <person name="Bao Y."/>
            <person name="Leung R.K.K."/>
            <person name="Ng P.K.S."/>
            <person name="Zou J."/>
            <person name="Zhong X.J."/>
            <person name="Ran P.X."/>
            <person name="Zhong N.S."/>
            <person name="Liu Z.G."/>
            <person name="Tsui S.K.W."/>
        </authorList>
    </citation>
    <scope>NUCLEOTIDE SEQUENCE</scope>
    <source>
        <strain evidence="1">Derf</strain>
        <tissue evidence="1">Whole organism</tissue>
    </source>
</reference>
<evidence type="ECO:0000313" key="2">
    <source>
        <dbReference type="Proteomes" id="UP000790347"/>
    </source>
</evidence>
<evidence type="ECO:0000313" key="1">
    <source>
        <dbReference type="EMBL" id="KAH9497224.1"/>
    </source>
</evidence>
<reference evidence="1" key="2">
    <citation type="journal article" date="2022" name="Res Sq">
        <title>Comparative Genomics Reveals Insights into the Divergent Evolution of Astigmatic Mites and Household Pest Adaptations.</title>
        <authorList>
            <person name="Xiong Q."/>
            <person name="Wan A.T.-Y."/>
            <person name="Liu X.-Y."/>
            <person name="Fung C.S.-H."/>
            <person name="Xiao X."/>
            <person name="Malainual N."/>
            <person name="Hou J."/>
            <person name="Wang L."/>
            <person name="Wang M."/>
            <person name="Yang K."/>
            <person name="Cui Y."/>
            <person name="Leung E."/>
            <person name="Nong W."/>
            <person name="Shin S.-K."/>
            <person name="Au S."/>
            <person name="Jeong K.Y."/>
            <person name="Chew F.T."/>
            <person name="Hui J."/>
            <person name="Leung T.F."/>
            <person name="Tungtrongchitr A."/>
            <person name="Zhong N."/>
            <person name="Liu Z."/>
            <person name="Tsui S."/>
        </authorList>
    </citation>
    <scope>NUCLEOTIDE SEQUENCE</scope>
    <source>
        <strain evidence="1">Derf</strain>
        <tissue evidence="1">Whole organism</tissue>
    </source>
</reference>
<organism evidence="1 2">
    <name type="scientific">Dermatophagoides farinae</name>
    <name type="common">American house dust mite</name>
    <dbReference type="NCBI Taxonomy" id="6954"/>
    <lineage>
        <taxon>Eukaryota</taxon>
        <taxon>Metazoa</taxon>
        <taxon>Ecdysozoa</taxon>
        <taxon>Arthropoda</taxon>
        <taxon>Chelicerata</taxon>
        <taxon>Arachnida</taxon>
        <taxon>Acari</taxon>
        <taxon>Acariformes</taxon>
        <taxon>Sarcoptiformes</taxon>
        <taxon>Astigmata</taxon>
        <taxon>Psoroptidia</taxon>
        <taxon>Analgoidea</taxon>
        <taxon>Pyroglyphidae</taxon>
        <taxon>Dermatophagoidinae</taxon>
        <taxon>Dermatophagoides</taxon>
    </lineage>
</organism>
<gene>
    <name evidence="1" type="ORF">DERF_013228</name>
</gene>
<dbReference type="EMBL" id="ASGP02000007">
    <property type="protein sequence ID" value="KAH9497224.1"/>
    <property type="molecule type" value="Genomic_DNA"/>
</dbReference>
<proteinExistence type="predicted"/>
<protein>
    <submittedName>
        <fullName evidence="1">Uncharacterized protein</fullName>
    </submittedName>
</protein>
<name>A0A922HQR9_DERFA</name>
<dbReference type="Proteomes" id="UP000790347">
    <property type="component" value="Unassembled WGS sequence"/>
</dbReference>
<accession>A0A922HQR9</accession>
<sequence>MINDKGNACKIVTKEWKRIDEFIKAKINESLVDETNSTKQHDNISEYLDTWHNLDEKMQQYSIKLSIKHNLRACTEFPSRSPLPEPIRMDDPILFQILSNMSDADSKNHNEHQSKLTTTIEEILPETHGITFEKACTSHKHNCVHHPETCTEFPSQAPAPEPF</sequence>
<comment type="caution">
    <text evidence="1">The sequence shown here is derived from an EMBL/GenBank/DDBJ whole genome shotgun (WGS) entry which is preliminary data.</text>
</comment>
<keyword evidence="2" id="KW-1185">Reference proteome</keyword>